<dbReference type="GO" id="GO:0015990">
    <property type="term" value="P:electron transport coupled proton transport"/>
    <property type="evidence" value="ECO:0007669"/>
    <property type="project" value="TreeGrafter"/>
</dbReference>
<dbReference type="PANTHER" id="PTHR42829">
    <property type="entry name" value="NADH-UBIQUINONE OXIDOREDUCTASE CHAIN 5"/>
    <property type="match status" value="1"/>
</dbReference>
<reference evidence="6" key="1">
    <citation type="submission" date="2023-11" db="EMBL/GenBank/DDBJ databases">
        <authorList>
            <person name="De Vega J J."/>
            <person name="De Vega J J."/>
        </authorList>
    </citation>
    <scope>NUCLEOTIDE SEQUENCE</scope>
</reference>
<dbReference type="GO" id="GO:0003954">
    <property type="term" value="F:NADH dehydrogenase activity"/>
    <property type="evidence" value="ECO:0007669"/>
    <property type="project" value="TreeGrafter"/>
</dbReference>
<comment type="caution">
    <text evidence="6">The sequence shown here is derived from an EMBL/GenBank/DDBJ whole genome shotgun (WGS) entry which is preliminary data.</text>
</comment>
<proteinExistence type="predicted"/>
<accession>A0AAD2HDT2</accession>
<organism evidence="6 7">
    <name type="scientific">Mycena citricolor</name>
    <dbReference type="NCBI Taxonomy" id="2018698"/>
    <lineage>
        <taxon>Eukaryota</taxon>
        <taxon>Fungi</taxon>
        <taxon>Dikarya</taxon>
        <taxon>Basidiomycota</taxon>
        <taxon>Agaricomycotina</taxon>
        <taxon>Agaricomycetes</taxon>
        <taxon>Agaricomycetidae</taxon>
        <taxon>Agaricales</taxon>
        <taxon>Marasmiineae</taxon>
        <taxon>Mycenaceae</taxon>
        <taxon>Mycena</taxon>
    </lineage>
</organism>
<dbReference type="PANTHER" id="PTHR42829:SF2">
    <property type="entry name" value="NADH-UBIQUINONE OXIDOREDUCTASE CHAIN 5"/>
    <property type="match status" value="1"/>
</dbReference>
<dbReference type="EMBL" id="CAVNYO010000195">
    <property type="protein sequence ID" value="CAK5273048.1"/>
    <property type="molecule type" value="Genomic_DNA"/>
</dbReference>
<keyword evidence="7" id="KW-1185">Reference proteome</keyword>
<evidence type="ECO:0000313" key="7">
    <source>
        <dbReference type="Proteomes" id="UP001295794"/>
    </source>
</evidence>
<protein>
    <recommendedName>
        <fullName evidence="8">NADH:ubiquinone reductase (H(+)-translocating)</fullName>
    </recommendedName>
</protein>
<keyword evidence="4 5" id="KW-0472">Membrane</keyword>
<keyword evidence="3 5" id="KW-1133">Transmembrane helix</keyword>
<evidence type="ECO:0000256" key="5">
    <source>
        <dbReference type="SAM" id="Phobius"/>
    </source>
</evidence>
<feature type="transmembrane region" description="Helical" evidence="5">
    <location>
        <begin position="39"/>
        <end position="61"/>
    </location>
</feature>
<gene>
    <name evidence="6" type="ORF">MYCIT1_LOCUS19163</name>
</gene>
<dbReference type="AlphaFoldDB" id="A0AAD2HDT2"/>
<feature type="transmembrane region" description="Helical" evidence="5">
    <location>
        <begin position="82"/>
        <end position="102"/>
    </location>
</feature>
<dbReference type="GO" id="GO:0042773">
    <property type="term" value="P:ATP synthesis coupled electron transport"/>
    <property type="evidence" value="ECO:0007669"/>
    <property type="project" value="InterPro"/>
</dbReference>
<evidence type="ECO:0000256" key="2">
    <source>
        <dbReference type="ARBA" id="ARBA00022692"/>
    </source>
</evidence>
<evidence type="ECO:0008006" key="8">
    <source>
        <dbReference type="Google" id="ProtNLM"/>
    </source>
</evidence>
<dbReference type="InterPro" id="IPR003945">
    <property type="entry name" value="NU5C-like"/>
</dbReference>
<evidence type="ECO:0000313" key="6">
    <source>
        <dbReference type="EMBL" id="CAK5273048.1"/>
    </source>
</evidence>
<evidence type="ECO:0000256" key="1">
    <source>
        <dbReference type="ARBA" id="ARBA00004141"/>
    </source>
</evidence>
<dbReference type="Proteomes" id="UP001295794">
    <property type="component" value="Unassembled WGS sequence"/>
</dbReference>
<dbReference type="GO" id="GO:0008137">
    <property type="term" value="F:NADH dehydrogenase (ubiquinone) activity"/>
    <property type="evidence" value="ECO:0007669"/>
    <property type="project" value="InterPro"/>
</dbReference>
<sequence length="107" mass="12490">MVGTISLMALPFVSGYYSKDLILELAYSKYSFSGTYAFVLGSLTAFLTAFYSFRLISLVFLTSPNGGKLTYLNSHESSFIMILPMIIWVYLVFFWLYLFRFICWNWY</sequence>
<comment type="subcellular location">
    <subcellularLocation>
        <location evidence="1">Membrane</location>
        <topology evidence="1">Multi-pass membrane protein</topology>
    </subcellularLocation>
</comment>
<evidence type="ECO:0000256" key="3">
    <source>
        <dbReference type="ARBA" id="ARBA00022989"/>
    </source>
</evidence>
<name>A0AAD2HDT2_9AGAR</name>
<dbReference type="GO" id="GO:0016020">
    <property type="term" value="C:membrane"/>
    <property type="evidence" value="ECO:0007669"/>
    <property type="project" value="UniProtKB-SubCell"/>
</dbReference>
<evidence type="ECO:0000256" key="4">
    <source>
        <dbReference type="ARBA" id="ARBA00023136"/>
    </source>
</evidence>
<keyword evidence="2 5" id="KW-0812">Transmembrane</keyword>